<evidence type="ECO:0000313" key="1">
    <source>
        <dbReference type="EMBL" id="GAL91637.1"/>
    </source>
</evidence>
<proteinExistence type="predicted"/>
<protein>
    <submittedName>
        <fullName evidence="1">Phytanoyl-CoA dioxygenase</fullName>
    </submittedName>
</protein>
<gene>
    <name evidence="1" type="ORF">N44_02350</name>
</gene>
<dbReference type="SUPFAM" id="SSF51197">
    <property type="entry name" value="Clavaminate synthase-like"/>
    <property type="match status" value="1"/>
</dbReference>
<dbReference type="InterPro" id="IPR008775">
    <property type="entry name" value="Phytyl_CoA_dOase-like"/>
</dbReference>
<dbReference type="PANTHER" id="PTHR20883:SF46">
    <property type="entry name" value="PHYTANOYL-COA HYDROXYLASE"/>
    <property type="match status" value="1"/>
</dbReference>
<dbReference type="GO" id="GO:0016706">
    <property type="term" value="F:2-oxoglutarate-dependent dioxygenase activity"/>
    <property type="evidence" value="ECO:0007669"/>
    <property type="project" value="UniProtKB-ARBA"/>
</dbReference>
<dbReference type="EMBL" id="BBPA01000007">
    <property type="protein sequence ID" value="GAL91637.1"/>
    <property type="molecule type" value="Genomic_DNA"/>
</dbReference>
<name>A0A0A1VPB5_MICAE</name>
<keyword evidence="1" id="KW-0223">Dioxygenase</keyword>
<evidence type="ECO:0000313" key="2">
    <source>
        <dbReference type="Proteomes" id="UP000030321"/>
    </source>
</evidence>
<dbReference type="PANTHER" id="PTHR20883">
    <property type="entry name" value="PHYTANOYL-COA DIOXYGENASE DOMAIN CONTAINING 1"/>
    <property type="match status" value="1"/>
</dbReference>
<dbReference type="Pfam" id="PF05721">
    <property type="entry name" value="PhyH"/>
    <property type="match status" value="1"/>
</dbReference>
<comment type="caution">
    <text evidence="1">The sequence shown here is derived from an EMBL/GenBank/DDBJ whole genome shotgun (WGS) entry which is preliminary data.</text>
</comment>
<sequence length="310" mass="35997">MEICEKNPRIWELNSEQRQLLPSDLDIEFYRQHGWYISKPLFSESEIDRAKEGIERFYQGHRDSQLPVALPDFEDWTPNQGDGLRINEFLVQRNRQIHQLSQNYLIGAIAALLTGSHQIRLFSSSLYYKPPKTQSVETTIGWHHDRGYWKTCRSDNMISAWIPLHDCDESMGTLTMIDGSHLWTEPNGISQGFSHFAKSDRNEQENILLVHAQGRPIDKVPMNLKKGQVSFHHCLTFHGSPSNTSSQPRIAIAFHLQDKDNQYRLHRQENGNIHVHNNDRLCRKLADGTPDYTDPVFCPILWEGNPRIFK</sequence>
<organism evidence="1 2">
    <name type="scientific">Microcystis aeruginosa NIES-44</name>
    <dbReference type="NCBI Taxonomy" id="449439"/>
    <lineage>
        <taxon>Bacteria</taxon>
        <taxon>Bacillati</taxon>
        <taxon>Cyanobacteriota</taxon>
        <taxon>Cyanophyceae</taxon>
        <taxon>Oscillatoriophycideae</taxon>
        <taxon>Chroococcales</taxon>
        <taxon>Microcystaceae</taxon>
        <taxon>Microcystis</taxon>
    </lineage>
</organism>
<dbReference type="GO" id="GO:0005506">
    <property type="term" value="F:iron ion binding"/>
    <property type="evidence" value="ECO:0007669"/>
    <property type="project" value="UniProtKB-ARBA"/>
</dbReference>
<dbReference type="Proteomes" id="UP000030321">
    <property type="component" value="Unassembled WGS sequence"/>
</dbReference>
<accession>A0A0A1VPB5</accession>
<keyword evidence="1" id="KW-0560">Oxidoreductase</keyword>
<dbReference type="RefSeq" id="WP_045356788.1">
    <property type="nucleotide sequence ID" value="NZ_BBPA01000007.1"/>
</dbReference>
<reference evidence="2" key="1">
    <citation type="journal article" date="2015" name="Genome">
        <title>Whole Genome Sequence of the Non-Microcystin-Producing Microcystis aeruginosa Strain NIES-44.</title>
        <authorList>
            <person name="Okano K."/>
            <person name="Miyata N."/>
            <person name="Ozaki Y."/>
        </authorList>
    </citation>
    <scope>NUCLEOTIDE SEQUENCE [LARGE SCALE GENOMIC DNA]</scope>
    <source>
        <strain evidence="2">NIES-44</strain>
    </source>
</reference>
<dbReference type="AlphaFoldDB" id="A0A0A1VPB5"/>
<dbReference type="Gene3D" id="2.60.120.620">
    <property type="entry name" value="q2cbj1_9rhob like domain"/>
    <property type="match status" value="1"/>
</dbReference>